<keyword evidence="2" id="KW-1133">Transmembrane helix</keyword>
<dbReference type="Gene3D" id="3.50.30.30">
    <property type="match status" value="1"/>
</dbReference>
<keyword evidence="7" id="KW-1185">Reference proteome</keyword>
<keyword evidence="2" id="KW-0812">Transmembrane</keyword>
<dbReference type="SUPFAM" id="SSF47672">
    <property type="entry name" value="Transferrin receptor-like dimerisation domain"/>
    <property type="match status" value="1"/>
</dbReference>
<dbReference type="EMBL" id="CACVKT020001360">
    <property type="protein sequence ID" value="CAC5367391.1"/>
    <property type="molecule type" value="Genomic_DNA"/>
</dbReference>
<sequence length="718" mass="81124">MTSREYKKVIWTALLILLAFIIGVLIGYFSRTIVFQPDSRTKLLDKLNREGDNRITQKLFDKIDTGQIDNNLRILTGKPRLAGTENNRESGDFVHRRFLQYGLLSETIDYNVTLSYPDKTADNYVSVIEEDGTETFKTVAIVEGDEVQPYNAFSPSGNVMGNLVFVNYARESDFQKLKSMNLSCSGTIVIAKYGKGFRGNKVKNAYEAGAVGIILYSDPGDYSPSGTNSTYPNTVFLPNDGAQRGNIVLNKGDQSTPGYPAKEYSYRLREHELNSRLPKIPCLPISFSNAYSLLSLMTGDQVPDEWKGSLNITYRIGPGLTNKRKINLKVSNTLEYRRIFNVIGKIKGELEPDRYVMLGNHRDAWVYGSIDPMSGTIVMMETARVFGQLLKEGWRPRRSVLFCSWDAEEFGLVGSFEWVEDNSKWLTSQAVAYINVDSAVSGNDTIHLKTVPLLQKVFEDASDKVPDPYGKYNSVYEAWSSHPRFRLYKMGGGSDHVPFLAGLGIPSMYPKYSYLKDIWDSTSTPLYHSRYENYHAFKMIDPELKFAKTMTSIISESIRNLADSRIIPFDIDRYLEYISNAVEELLNHFGQVVGPKMEEWIHRSVNAFHVSAARLKSIIAAINNDNDDPLYARQVNDKLLWLERTFLIGEGLPGNSMYKHLLHSPDSANYYGGVTFPGLGGITQCIDIQNTTECHMEIHKHVAKIIQRIFDASKTLDS</sequence>
<keyword evidence="6" id="KW-0121">Carboxypeptidase</keyword>
<evidence type="ECO:0000256" key="2">
    <source>
        <dbReference type="SAM" id="Phobius"/>
    </source>
</evidence>
<feature type="domain" description="PA" evidence="3">
    <location>
        <begin position="160"/>
        <end position="243"/>
    </location>
</feature>
<dbReference type="Pfam" id="PF04253">
    <property type="entry name" value="TFR_dimer"/>
    <property type="match status" value="1"/>
</dbReference>
<dbReference type="InterPro" id="IPR046450">
    <property type="entry name" value="PA_dom_sf"/>
</dbReference>
<name>A0A6J8AGS5_MYTCO</name>
<evidence type="ECO:0000259" key="3">
    <source>
        <dbReference type="Pfam" id="PF02225"/>
    </source>
</evidence>
<dbReference type="Gene3D" id="3.40.630.10">
    <property type="entry name" value="Zn peptidases"/>
    <property type="match status" value="1"/>
</dbReference>
<keyword evidence="6" id="KW-0378">Hydrolase</keyword>
<feature type="domain" description="Peptidase M28" evidence="5">
    <location>
        <begin position="341"/>
        <end position="534"/>
    </location>
</feature>
<organism evidence="6 7">
    <name type="scientific">Mytilus coruscus</name>
    <name type="common">Sea mussel</name>
    <dbReference type="NCBI Taxonomy" id="42192"/>
    <lineage>
        <taxon>Eukaryota</taxon>
        <taxon>Metazoa</taxon>
        <taxon>Spiralia</taxon>
        <taxon>Lophotrochozoa</taxon>
        <taxon>Mollusca</taxon>
        <taxon>Bivalvia</taxon>
        <taxon>Autobranchia</taxon>
        <taxon>Pteriomorphia</taxon>
        <taxon>Mytilida</taxon>
        <taxon>Mytiloidea</taxon>
        <taxon>Mytilidae</taxon>
        <taxon>Mytilinae</taxon>
        <taxon>Mytilus</taxon>
    </lineage>
</organism>
<feature type="domain" description="Transferrin receptor-like dimerisation" evidence="4">
    <location>
        <begin position="600"/>
        <end position="716"/>
    </location>
</feature>
<proteinExistence type="inferred from homology"/>
<keyword evidence="2" id="KW-0472">Membrane</keyword>
<dbReference type="InterPro" id="IPR003137">
    <property type="entry name" value="PA_domain"/>
</dbReference>
<dbReference type="PANTHER" id="PTHR10404">
    <property type="entry name" value="N-ACETYLATED-ALPHA-LINKED ACIDIC DIPEPTIDASE"/>
    <property type="match status" value="1"/>
</dbReference>
<dbReference type="Pfam" id="PF04389">
    <property type="entry name" value="Peptidase_M28"/>
    <property type="match status" value="1"/>
</dbReference>
<gene>
    <name evidence="6" type="ORF">MCOR_7312</name>
</gene>
<evidence type="ECO:0000259" key="4">
    <source>
        <dbReference type="Pfam" id="PF04253"/>
    </source>
</evidence>
<protein>
    <submittedName>
        <fullName evidence="6">NAALAD</fullName>
        <ecNumber evidence="6">3.4.17.21</ecNumber>
    </submittedName>
</protein>
<dbReference type="Proteomes" id="UP000507470">
    <property type="component" value="Unassembled WGS sequence"/>
</dbReference>
<reference evidence="6 7" key="1">
    <citation type="submission" date="2020-06" db="EMBL/GenBank/DDBJ databases">
        <authorList>
            <person name="Li R."/>
            <person name="Bekaert M."/>
        </authorList>
    </citation>
    <scope>NUCLEOTIDE SEQUENCE [LARGE SCALE GENOMIC DNA]</scope>
    <source>
        <strain evidence="7">wild</strain>
    </source>
</reference>
<dbReference type="PANTHER" id="PTHR10404:SF77">
    <property type="entry name" value="GLUTAMATE CARBOXYPEPTIDASE 2 HOMOLOG"/>
    <property type="match status" value="1"/>
</dbReference>
<dbReference type="InterPro" id="IPR036757">
    <property type="entry name" value="TFR-like_dimer_dom_sf"/>
</dbReference>
<dbReference type="FunFam" id="3.40.630.10:FF:000101">
    <property type="entry name" value="N-acetylated alpha-linked acidic dipeptidase like 1"/>
    <property type="match status" value="1"/>
</dbReference>
<dbReference type="SUPFAM" id="SSF52025">
    <property type="entry name" value="PA domain"/>
    <property type="match status" value="1"/>
</dbReference>
<dbReference type="Gene3D" id="1.20.930.40">
    <property type="entry name" value="Transferrin receptor-like, dimerisation domain"/>
    <property type="match status" value="1"/>
</dbReference>
<dbReference type="InterPro" id="IPR007484">
    <property type="entry name" value="Peptidase_M28"/>
</dbReference>
<dbReference type="InterPro" id="IPR039373">
    <property type="entry name" value="Peptidase_M28B"/>
</dbReference>
<dbReference type="SUPFAM" id="SSF53187">
    <property type="entry name" value="Zn-dependent exopeptidases"/>
    <property type="match status" value="1"/>
</dbReference>
<dbReference type="Pfam" id="PF02225">
    <property type="entry name" value="PA"/>
    <property type="match status" value="1"/>
</dbReference>
<evidence type="ECO:0000259" key="5">
    <source>
        <dbReference type="Pfam" id="PF04389"/>
    </source>
</evidence>
<dbReference type="FunFam" id="3.50.30.30:FF:000002">
    <property type="entry name" value="N-acetylated-alpha-linked acidic dipeptidase 2"/>
    <property type="match status" value="1"/>
</dbReference>
<dbReference type="GO" id="GO:0004181">
    <property type="term" value="F:metallocarboxypeptidase activity"/>
    <property type="evidence" value="ECO:0007669"/>
    <property type="project" value="UniProtKB-EC"/>
</dbReference>
<evidence type="ECO:0000313" key="7">
    <source>
        <dbReference type="Proteomes" id="UP000507470"/>
    </source>
</evidence>
<accession>A0A6J8AGS5</accession>
<dbReference type="CDD" id="cd08022">
    <property type="entry name" value="M28_PSMA_like"/>
    <property type="match status" value="1"/>
</dbReference>
<dbReference type="CDD" id="cd02121">
    <property type="entry name" value="PA_GCPII_like"/>
    <property type="match status" value="1"/>
</dbReference>
<keyword evidence="6" id="KW-0645">Protease</keyword>
<dbReference type="OrthoDB" id="5841748at2759"/>
<dbReference type="AlphaFoldDB" id="A0A6J8AGS5"/>
<evidence type="ECO:0000256" key="1">
    <source>
        <dbReference type="ARBA" id="ARBA00005634"/>
    </source>
</evidence>
<evidence type="ECO:0000313" key="6">
    <source>
        <dbReference type="EMBL" id="CAC5367391.1"/>
    </source>
</evidence>
<dbReference type="InterPro" id="IPR007365">
    <property type="entry name" value="TFR-like_dimer_dom"/>
</dbReference>
<feature type="transmembrane region" description="Helical" evidence="2">
    <location>
        <begin position="9"/>
        <end position="29"/>
    </location>
</feature>
<comment type="similarity">
    <text evidence="1">Belongs to the peptidase M28 family. M28B subfamily.</text>
</comment>
<dbReference type="EC" id="3.4.17.21" evidence="6"/>